<evidence type="ECO:0000256" key="3">
    <source>
        <dbReference type="ARBA" id="ARBA00022576"/>
    </source>
</evidence>
<dbReference type="PROSITE" id="PS00105">
    <property type="entry name" value="AA_TRANSFER_CLASS_1"/>
    <property type="match status" value="1"/>
</dbReference>
<evidence type="ECO:0000256" key="1">
    <source>
        <dbReference type="ARBA" id="ARBA00001933"/>
    </source>
</evidence>
<protein>
    <recommendedName>
        <fullName evidence="6">Aminotransferase class I/classII large domain-containing protein</fullName>
    </recommendedName>
</protein>
<keyword evidence="3" id="KW-0032">Aminotransferase</keyword>
<dbReference type="GO" id="GO:0006520">
    <property type="term" value="P:amino acid metabolic process"/>
    <property type="evidence" value="ECO:0007669"/>
    <property type="project" value="InterPro"/>
</dbReference>
<proteinExistence type="inferred from homology"/>
<comment type="caution">
    <text evidence="7">The sequence shown here is derived from an EMBL/GenBank/DDBJ whole genome shotgun (WGS) entry which is preliminary data.</text>
</comment>
<keyword evidence="4" id="KW-0808">Transferase</keyword>
<accession>A0A835H2M3</accession>
<dbReference type="InterPro" id="IPR015421">
    <property type="entry name" value="PyrdxlP-dep_Trfase_major"/>
</dbReference>
<dbReference type="Gene3D" id="3.40.640.10">
    <property type="entry name" value="Type I PLP-dependent aspartate aminotransferase-like (Major domain)"/>
    <property type="match status" value="1"/>
</dbReference>
<gene>
    <name evidence="7" type="ORF">IFM89_002079</name>
</gene>
<dbReference type="Proteomes" id="UP000631114">
    <property type="component" value="Unassembled WGS sequence"/>
</dbReference>
<dbReference type="AlphaFoldDB" id="A0A835H2M3"/>
<dbReference type="SUPFAM" id="SSF53383">
    <property type="entry name" value="PLP-dependent transferases"/>
    <property type="match status" value="1"/>
</dbReference>
<dbReference type="OrthoDB" id="5828364at2759"/>
<organism evidence="7 8">
    <name type="scientific">Coptis chinensis</name>
    <dbReference type="NCBI Taxonomy" id="261450"/>
    <lineage>
        <taxon>Eukaryota</taxon>
        <taxon>Viridiplantae</taxon>
        <taxon>Streptophyta</taxon>
        <taxon>Embryophyta</taxon>
        <taxon>Tracheophyta</taxon>
        <taxon>Spermatophyta</taxon>
        <taxon>Magnoliopsida</taxon>
        <taxon>Ranunculales</taxon>
        <taxon>Ranunculaceae</taxon>
        <taxon>Coptidoideae</taxon>
        <taxon>Coptis</taxon>
    </lineage>
</organism>
<keyword evidence="5" id="KW-0663">Pyridoxal phosphate</keyword>
<reference evidence="7 8" key="1">
    <citation type="submission" date="2020-10" db="EMBL/GenBank/DDBJ databases">
        <title>The Coptis chinensis genome and diversification of protoberbering-type alkaloids.</title>
        <authorList>
            <person name="Wang B."/>
            <person name="Shu S."/>
            <person name="Song C."/>
            <person name="Liu Y."/>
        </authorList>
    </citation>
    <scope>NUCLEOTIDE SEQUENCE [LARGE SCALE GENOMIC DNA]</scope>
    <source>
        <strain evidence="7">HL-2020</strain>
        <tissue evidence="7">Leaf</tissue>
    </source>
</reference>
<dbReference type="InterPro" id="IPR050596">
    <property type="entry name" value="AspAT/PAT-like"/>
</dbReference>
<feature type="domain" description="Aminotransferase class I/classII large" evidence="6">
    <location>
        <begin position="5"/>
        <end position="58"/>
    </location>
</feature>
<dbReference type="PANTHER" id="PTHR46383:SF1">
    <property type="entry name" value="ASPARTATE AMINOTRANSFERASE"/>
    <property type="match status" value="1"/>
</dbReference>
<evidence type="ECO:0000313" key="7">
    <source>
        <dbReference type="EMBL" id="KAF9591124.1"/>
    </source>
</evidence>
<comment type="cofactor">
    <cofactor evidence="1">
        <name>pyridoxal 5'-phosphate</name>
        <dbReference type="ChEBI" id="CHEBI:597326"/>
    </cofactor>
</comment>
<dbReference type="InterPro" id="IPR004839">
    <property type="entry name" value="Aminotransferase_I/II_large"/>
</dbReference>
<comment type="similarity">
    <text evidence="2">Belongs to the class-I pyridoxal-phosphate-dependent aminotransferase family.</text>
</comment>
<dbReference type="Pfam" id="PF00155">
    <property type="entry name" value="Aminotran_1_2"/>
    <property type="match status" value="1"/>
</dbReference>
<evidence type="ECO:0000259" key="6">
    <source>
        <dbReference type="Pfam" id="PF00155"/>
    </source>
</evidence>
<keyword evidence="8" id="KW-1185">Reference proteome</keyword>
<evidence type="ECO:0000256" key="4">
    <source>
        <dbReference type="ARBA" id="ARBA00022679"/>
    </source>
</evidence>
<evidence type="ECO:0000256" key="5">
    <source>
        <dbReference type="ARBA" id="ARBA00022898"/>
    </source>
</evidence>
<dbReference type="InterPro" id="IPR015424">
    <property type="entry name" value="PyrdxlP-dep_Trfase"/>
</dbReference>
<evidence type="ECO:0000313" key="8">
    <source>
        <dbReference type="Proteomes" id="UP000631114"/>
    </source>
</evidence>
<dbReference type="GO" id="GO:0008483">
    <property type="term" value="F:transaminase activity"/>
    <property type="evidence" value="ECO:0007669"/>
    <property type="project" value="UniProtKB-KW"/>
</dbReference>
<name>A0A835H2M3_9MAGN</name>
<dbReference type="GO" id="GO:0030170">
    <property type="term" value="F:pyridoxal phosphate binding"/>
    <property type="evidence" value="ECO:0007669"/>
    <property type="project" value="InterPro"/>
</dbReference>
<dbReference type="InterPro" id="IPR015422">
    <property type="entry name" value="PyrdxlP-dep_Trfase_small"/>
</dbReference>
<dbReference type="Gene3D" id="3.90.1150.10">
    <property type="entry name" value="Aspartate Aminotransferase, domain 1"/>
    <property type="match status" value="1"/>
</dbReference>
<evidence type="ECO:0000256" key="2">
    <source>
        <dbReference type="ARBA" id="ARBA00007441"/>
    </source>
</evidence>
<dbReference type="PANTHER" id="PTHR46383">
    <property type="entry name" value="ASPARTATE AMINOTRANSFERASE"/>
    <property type="match status" value="1"/>
</dbReference>
<sequence>MWERTLVVNGFSKAFAMTGWRLGYLAGPPHFEQACGKIQSQATSGASSISQKAGVAALGLGYAGEAVSVYLRQFHFQDTVISQASTVTVGVRMFVVTALFY</sequence>
<dbReference type="EMBL" id="JADFTS010000008">
    <property type="protein sequence ID" value="KAF9591124.1"/>
    <property type="molecule type" value="Genomic_DNA"/>
</dbReference>
<dbReference type="InterPro" id="IPR004838">
    <property type="entry name" value="NHTrfase_class1_PyrdxlP-BS"/>
</dbReference>